<evidence type="ECO:0000256" key="6">
    <source>
        <dbReference type="ARBA" id="ARBA00023136"/>
    </source>
</evidence>
<evidence type="ECO:0000256" key="2">
    <source>
        <dbReference type="ARBA" id="ARBA00022519"/>
    </source>
</evidence>
<evidence type="ECO:0000259" key="10">
    <source>
        <dbReference type="SMART" id="SM00771"/>
    </source>
</evidence>
<feature type="domain" description="ZipA C-terminal FtsZ-binding" evidence="10">
    <location>
        <begin position="121"/>
        <end position="247"/>
    </location>
</feature>
<comment type="function">
    <text evidence="8 9">Essential cell division protein that stabilizes the FtsZ protofilaments by cross-linking them and that serves as a cytoplasmic membrane anchor for the Z ring. Also required for the recruitment to the septal ring of downstream cell division proteins.</text>
</comment>
<evidence type="ECO:0000256" key="4">
    <source>
        <dbReference type="ARBA" id="ARBA00022692"/>
    </source>
</evidence>
<name>A0A2A5WHN8_9GAMM</name>
<keyword evidence="4 8" id="KW-0812">Transmembrane</keyword>
<keyword evidence="1 8" id="KW-1003">Cell membrane</keyword>
<evidence type="ECO:0000256" key="8">
    <source>
        <dbReference type="HAMAP-Rule" id="MF_00509"/>
    </source>
</evidence>
<evidence type="ECO:0000256" key="5">
    <source>
        <dbReference type="ARBA" id="ARBA00022989"/>
    </source>
</evidence>
<keyword evidence="6 8" id="KW-0472">Membrane</keyword>
<dbReference type="SUPFAM" id="SSF64383">
    <property type="entry name" value="Cell-division protein ZipA, C-terminal domain"/>
    <property type="match status" value="1"/>
</dbReference>
<protein>
    <recommendedName>
        <fullName evidence="8 9">Cell division protein ZipA</fullName>
    </recommendedName>
</protein>
<dbReference type="Gene3D" id="3.30.1400.10">
    <property type="entry name" value="ZipA, C-terminal FtsZ-binding domain"/>
    <property type="match status" value="1"/>
</dbReference>
<dbReference type="Proteomes" id="UP000219327">
    <property type="component" value="Unassembled WGS sequence"/>
</dbReference>
<dbReference type="InterPro" id="IPR011919">
    <property type="entry name" value="Cell_div_ZipA"/>
</dbReference>
<comment type="caution">
    <text evidence="11">The sequence shown here is derived from an EMBL/GenBank/DDBJ whole genome shotgun (WGS) entry which is preliminary data.</text>
</comment>
<comment type="similarity">
    <text evidence="8 9">Belongs to the ZipA family.</text>
</comment>
<keyword evidence="5 8" id="KW-1133">Transmembrane helix</keyword>
<dbReference type="Pfam" id="PF04354">
    <property type="entry name" value="ZipA_C"/>
    <property type="match status" value="1"/>
</dbReference>
<dbReference type="EMBL" id="NTKD01000082">
    <property type="protein sequence ID" value="PDH35788.1"/>
    <property type="molecule type" value="Genomic_DNA"/>
</dbReference>
<dbReference type="GO" id="GO:0032153">
    <property type="term" value="C:cell division site"/>
    <property type="evidence" value="ECO:0007669"/>
    <property type="project" value="UniProtKB-UniRule"/>
</dbReference>
<dbReference type="PANTHER" id="PTHR38685">
    <property type="entry name" value="CELL DIVISION PROTEIN ZIPA"/>
    <property type="match status" value="1"/>
</dbReference>
<keyword evidence="7 8" id="KW-0131">Cell cycle</keyword>
<dbReference type="InterPro" id="IPR007449">
    <property type="entry name" value="ZipA_FtsZ-bd_C"/>
</dbReference>
<reference evidence="11 12" key="1">
    <citation type="submission" date="2017-08" db="EMBL/GenBank/DDBJ databases">
        <title>Fine stratification of microbial communities through a metagenomic profile of the photic zone.</title>
        <authorList>
            <person name="Haro-Moreno J.M."/>
            <person name="Lopez-Perez M."/>
            <person name="De La Torre J."/>
            <person name="Picazo A."/>
            <person name="Camacho A."/>
            <person name="Rodriguez-Valera F."/>
        </authorList>
    </citation>
    <scope>NUCLEOTIDE SEQUENCE [LARGE SCALE GENOMIC DNA]</scope>
    <source>
        <strain evidence="11">MED-G24</strain>
    </source>
</reference>
<dbReference type="GO" id="GO:0000917">
    <property type="term" value="P:division septum assembly"/>
    <property type="evidence" value="ECO:0007669"/>
    <property type="project" value="TreeGrafter"/>
</dbReference>
<keyword evidence="2 8" id="KW-0997">Cell inner membrane</keyword>
<gene>
    <name evidence="8 11" type="primary">zipA</name>
    <name evidence="11" type="ORF">CNE99_10670</name>
</gene>
<dbReference type="NCBIfam" id="TIGR02205">
    <property type="entry name" value="septum_zipA"/>
    <property type="match status" value="1"/>
</dbReference>
<dbReference type="GO" id="GO:0005886">
    <property type="term" value="C:plasma membrane"/>
    <property type="evidence" value="ECO:0007669"/>
    <property type="project" value="UniProtKB-SubCell"/>
</dbReference>
<dbReference type="SMART" id="SM00771">
    <property type="entry name" value="ZipA_C"/>
    <property type="match status" value="1"/>
</dbReference>
<evidence type="ECO:0000313" key="11">
    <source>
        <dbReference type="EMBL" id="PDH35788.1"/>
    </source>
</evidence>
<evidence type="ECO:0000313" key="12">
    <source>
        <dbReference type="Proteomes" id="UP000219327"/>
    </source>
</evidence>
<dbReference type="InterPro" id="IPR036765">
    <property type="entry name" value="ZipA_FtsZ-bd_C_sf"/>
</dbReference>
<sequence length="255" mass="28137">MDLDLQTWLLILGPLLIVGILVHGYFRMRSRNTLKMALDKRFLNTGDTEEDGSGQSLVRAELPNGGARVVDPPEQGSLDLADVPVLMEPVDVDEALVVTSSDSDAETGAELPTVIDQGDRPERFIVLYVSADEQKMTGQALLESLVEHEMRFGEMDIFHRLDVSGQSLFSLVNAVEPGSFDLQAMDDLETPAVSLFMRVHEVSDPVAVFDDMMHVAQNLANDLGADVLDETRSAVTPQTTAHLKQELEDYQFRHG</sequence>
<dbReference type="PANTHER" id="PTHR38685:SF1">
    <property type="entry name" value="CELL DIVISION PROTEIN ZIPA"/>
    <property type="match status" value="1"/>
</dbReference>
<accession>A0A2A5WHN8</accession>
<evidence type="ECO:0000256" key="9">
    <source>
        <dbReference type="RuleBase" id="RU003612"/>
    </source>
</evidence>
<evidence type="ECO:0000256" key="7">
    <source>
        <dbReference type="ARBA" id="ARBA00023306"/>
    </source>
</evidence>
<comment type="subunit">
    <text evidence="8">Interacts with FtsZ via their C-terminal domains.</text>
</comment>
<evidence type="ECO:0000256" key="1">
    <source>
        <dbReference type="ARBA" id="ARBA00022475"/>
    </source>
</evidence>
<dbReference type="HAMAP" id="MF_00509">
    <property type="entry name" value="ZipA"/>
    <property type="match status" value="1"/>
</dbReference>
<keyword evidence="3 8" id="KW-0132">Cell division</keyword>
<dbReference type="AlphaFoldDB" id="A0A2A5WHN8"/>
<feature type="transmembrane region" description="Helical" evidence="8">
    <location>
        <begin position="6"/>
        <end position="26"/>
    </location>
</feature>
<organism evidence="11 12">
    <name type="scientific">OM182 bacterium MED-G24</name>
    <dbReference type="NCBI Taxonomy" id="1986255"/>
    <lineage>
        <taxon>Bacteria</taxon>
        <taxon>Pseudomonadati</taxon>
        <taxon>Pseudomonadota</taxon>
        <taxon>Gammaproteobacteria</taxon>
        <taxon>OMG group</taxon>
        <taxon>OM182 clade</taxon>
    </lineage>
</organism>
<dbReference type="GO" id="GO:0043093">
    <property type="term" value="P:FtsZ-dependent cytokinesis"/>
    <property type="evidence" value="ECO:0007669"/>
    <property type="project" value="UniProtKB-UniRule"/>
</dbReference>
<evidence type="ECO:0000256" key="3">
    <source>
        <dbReference type="ARBA" id="ARBA00022618"/>
    </source>
</evidence>
<comment type="subcellular location">
    <subcellularLocation>
        <location evidence="8">Cell inner membrane</location>
        <topology evidence="8">Single-pass type I membrane protein</topology>
    </subcellularLocation>
    <text evidence="8">Localizes to the Z ring in an FtsZ-dependent manner.</text>
</comment>
<proteinExistence type="inferred from homology"/>